<keyword evidence="5" id="KW-0812">Transmembrane</keyword>
<feature type="DNA-binding region" description="H-T-H motif" evidence="4">
    <location>
        <begin position="37"/>
        <end position="56"/>
    </location>
</feature>
<evidence type="ECO:0000256" key="2">
    <source>
        <dbReference type="ARBA" id="ARBA00023125"/>
    </source>
</evidence>
<dbReference type="RefSeq" id="WP_092713612.1">
    <property type="nucleotide sequence ID" value="NZ_FMAG01000004.1"/>
</dbReference>
<evidence type="ECO:0000259" key="6">
    <source>
        <dbReference type="PROSITE" id="PS50977"/>
    </source>
</evidence>
<keyword evidence="3" id="KW-0804">Transcription</keyword>
<dbReference type="GO" id="GO:0000976">
    <property type="term" value="F:transcription cis-regulatory region binding"/>
    <property type="evidence" value="ECO:0007669"/>
    <property type="project" value="TreeGrafter"/>
</dbReference>
<dbReference type="Gene3D" id="1.10.357.10">
    <property type="entry name" value="Tetracycline Repressor, domain 2"/>
    <property type="match status" value="1"/>
</dbReference>
<dbReference type="Pfam" id="PF14246">
    <property type="entry name" value="TetR_C_7"/>
    <property type="match status" value="1"/>
</dbReference>
<evidence type="ECO:0000313" key="7">
    <source>
        <dbReference type="EMBL" id="SCB34301.1"/>
    </source>
</evidence>
<sequence>MPDTKKLTRAEQKARRPVQILDAAFEEFVERGYVATRVEDIATRIGVTKGTVYVYFEAKEQLFEAMIRHISTPLEDLLISGNELKGTATERLRKNIELIYDLIINDRKLRELMRFVIAEGSRFPHIVDRHHDIFIDPLERQMQSLIDEGVKLGEFRAAPAAFADAVVAPAIAFLFFKLLFDERRALDKASYLKAHIDLVLHGLLLKEPR</sequence>
<dbReference type="FunFam" id="1.10.10.60:FF:000141">
    <property type="entry name" value="TetR family transcriptional regulator"/>
    <property type="match status" value="1"/>
</dbReference>
<dbReference type="STRING" id="410764.GA0061103_4752"/>
<dbReference type="Pfam" id="PF00440">
    <property type="entry name" value="TetR_N"/>
    <property type="match status" value="1"/>
</dbReference>
<dbReference type="InterPro" id="IPR009057">
    <property type="entry name" value="Homeodomain-like_sf"/>
</dbReference>
<keyword evidence="2 4" id="KW-0238">DNA-binding</keyword>
<evidence type="ECO:0000313" key="8">
    <source>
        <dbReference type="Proteomes" id="UP000199101"/>
    </source>
</evidence>
<dbReference type="PRINTS" id="PR00455">
    <property type="entry name" value="HTHTETR"/>
</dbReference>
<dbReference type="PROSITE" id="PS50977">
    <property type="entry name" value="HTH_TETR_2"/>
    <property type="match status" value="1"/>
</dbReference>
<dbReference type="Proteomes" id="UP000199101">
    <property type="component" value="Unassembled WGS sequence"/>
</dbReference>
<dbReference type="OrthoDB" id="7185252at2"/>
<dbReference type="InterPro" id="IPR050109">
    <property type="entry name" value="HTH-type_TetR-like_transc_reg"/>
</dbReference>
<dbReference type="InterPro" id="IPR036271">
    <property type="entry name" value="Tet_transcr_reg_TetR-rel_C_sf"/>
</dbReference>
<dbReference type="GO" id="GO:0003700">
    <property type="term" value="F:DNA-binding transcription factor activity"/>
    <property type="evidence" value="ECO:0007669"/>
    <property type="project" value="TreeGrafter"/>
</dbReference>
<proteinExistence type="predicted"/>
<evidence type="ECO:0000256" key="1">
    <source>
        <dbReference type="ARBA" id="ARBA00023015"/>
    </source>
</evidence>
<dbReference type="InterPro" id="IPR001647">
    <property type="entry name" value="HTH_TetR"/>
</dbReference>
<accession>A0A1C3W350</accession>
<reference evidence="8" key="1">
    <citation type="submission" date="2016-08" db="EMBL/GenBank/DDBJ databases">
        <authorList>
            <person name="Varghese N."/>
            <person name="Submissions Spin"/>
        </authorList>
    </citation>
    <scope>NUCLEOTIDE SEQUENCE [LARGE SCALE GENOMIC DNA]</scope>
    <source>
        <strain evidence="8">HAMBI 2975</strain>
    </source>
</reference>
<organism evidence="7 8">
    <name type="scientific">Rhizobium multihospitium</name>
    <dbReference type="NCBI Taxonomy" id="410764"/>
    <lineage>
        <taxon>Bacteria</taxon>
        <taxon>Pseudomonadati</taxon>
        <taxon>Pseudomonadota</taxon>
        <taxon>Alphaproteobacteria</taxon>
        <taxon>Hyphomicrobiales</taxon>
        <taxon>Rhizobiaceae</taxon>
        <taxon>Rhizobium/Agrobacterium group</taxon>
        <taxon>Rhizobium</taxon>
    </lineage>
</organism>
<gene>
    <name evidence="7" type="ORF">GA0061103_4752</name>
</gene>
<keyword evidence="5" id="KW-1133">Transmembrane helix</keyword>
<dbReference type="InterPro" id="IPR039536">
    <property type="entry name" value="TetR_C_Proteobacteria"/>
</dbReference>
<evidence type="ECO:0000256" key="5">
    <source>
        <dbReference type="SAM" id="Phobius"/>
    </source>
</evidence>
<dbReference type="EMBL" id="FMAG01000004">
    <property type="protein sequence ID" value="SCB34301.1"/>
    <property type="molecule type" value="Genomic_DNA"/>
</dbReference>
<dbReference type="PANTHER" id="PTHR30055:SF223">
    <property type="entry name" value="HTH-TYPE TRANSCRIPTIONAL REGULATOR UIDR"/>
    <property type="match status" value="1"/>
</dbReference>
<evidence type="ECO:0000256" key="4">
    <source>
        <dbReference type="PROSITE-ProRule" id="PRU00335"/>
    </source>
</evidence>
<feature type="domain" description="HTH tetR-type" evidence="6">
    <location>
        <begin position="14"/>
        <end position="74"/>
    </location>
</feature>
<keyword evidence="8" id="KW-1185">Reference proteome</keyword>
<name>A0A1C3W350_9HYPH</name>
<keyword evidence="1" id="KW-0805">Transcription regulation</keyword>
<dbReference type="SUPFAM" id="SSF48498">
    <property type="entry name" value="Tetracyclin repressor-like, C-terminal domain"/>
    <property type="match status" value="1"/>
</dbReference>
<dbReference type="AlphaFoldDB" id="A0A1C3W350"/>
<dbReference type="SUPFAM" id="SSF46689">
    <property type="entry name" value="Homeodomain-like"/>
    <property type="match status" value="1"/>
</dbReference>
<keyword evidence="5" id="KW-0472">Membrane</keyword>
<dbReference type="PANTHER" id="PTHR30055">
    <property type="entry name" value="HTH-TYPE TRANSCRIPTIONAL REGULATOR RUTR"/>
    <property type="match status" value="1"/>
</dbReference>
<feature type="transmembrane region" description="Helical" evidence="5">
    <location>
        <begin position="160"/>
        <end position="180"/>
    </location>
</feature>
<protein>
    <submittedName>
        <fullName evidence="7">Transcriptional regulator, TetR family</fullName>
    </submittedName>
</protein>
<evidence type="ECO:0000256" key="3">
    <source>
        <dbReference type="ARBA" id="ARBA00023163"/>
    </source>
</evidence>